<dbReference type="EMBL" id="OB794024">
    <property type="protein sequence ID" value="CAD7429279.1"/>
    <property type="molecule type" value="Genomic_DNA"/>
</dbReference>
<name>A0A7R9E895_9NEOP</name>
<reference evidence="1" key="1">
    <citation type="submission" date="2020-11" db="EMBL/GenBank/DDBJ databases">
        <authorList>
            <person name="Tran Van P."/>
        </authorList>
    </citation>
    <scope>NUCLEOTIDE SEQUENCE</scope>
</reference>
<sequence length="120" mass="13023">MLTHGGGDPGRCTGKPADVVSVVTVNTLKVQCGSLADWASVNLFNNKITRSSSYFQQDLRRTGSDTLAQSVACLATEPRVPVTQSQTQILDLTTPGMKSGHLGWRRKWDVGRFESVVSRS</sequence>
<protein>
    <submittedName>
        <fullName evidence="1">Uncharacterized protein</fullName>
    </submittedName>
</protein>
<dbReference type="AlphaFoldDB" id="A0A7R9E895"/>
<accession>A0A7R9E895</accession>
<evidence type="ECO:0000313" key="1">
    <source>
        <dbReference type="EMBL" id="CAD7429279.1"/>
    </source>
</evidence>
<proteinExistence type="predicted"/>
<organism evidence="1">
    <name type="scientific">Timema monikensis</name>
    <dbReference type="NCBI Taxonomy" id="170555"/>
    <lineage>
        <taxon>Eukaryota</taxon>
        <taxon>Metazoa</taxon>
        <taxon>Ecdysozoa</taxon>
        <taxon>Arthropoda</taxon>
        <taxon>Hexapoda</taxon>
        <taxon>Insecta</taxon>
        <taxon>Pterygota</taxon>
        <taxon>Neoptera</taxon>
        <taxon>Polyneoptera</taxon>
        <taxon>Phasmatodea</taxon>
        <taxon>Timematodea</taxon>
        <taxon>Timematoidea</taxon>
        <taxon>Timematidae</taxon>
        <taxon>Timema</taxon>
    </lineage>
</organism>
<gene>
    <name evidence="1" type="ORF">TMSB3V08_LOCUS6059</name>
</gene>